<keyword evidence="4" id="KW-1185">Reference proteome</keyword>
<evidence type="ECO:0000313" key="4">
    <source>
        <dbReference type="Proteomes" id="UP000001822"/>
    </source>
</evidence>
<keyword evidence="1" id="KW-0175">Coiled coil</keyword>
<protein>
    <submittedName>
        <fullName evidence="3">Uncharacterized protein</fullName>
    </submittedName>
</protein>
<gene>
    <name evidence="3" type="ordered locus">CHU_1170</name>
</gene>
<keyword evidence="2" id="KW-0472">Membrane</keyword>
<proteinExistence type="predicted"/>
<sequence length="98" mass="11485">MKRGSIIYKLCMYLFCIMITILISLILVQTIDNTRVCTKYVDCIVLKRIKNNTVIEETYVDMDTYIKAIEALKIAEQEIIEHKKEIRRLKISSIIQVS</sequence>
<reference evidence="3 4" key="1">
    <citation type="journal article" date="2007" name="Appl. Environ. Microbiol.">
        <title>Genome sequence of the cellulolytic gliding bacterium Cytophaga hutchinsonii.</title>
        <authorList>
            <person name="Xie G."/>
            <person name="Bruce D.C."/>
            <person name="Challacombe J.F."/>
            <person name="Chertkov O."/>
            <person name="Detter J.C."/>
            <person name="Gilna P."/>
            <person name="Han C.S."/>
            <person name="Lucas S."/>
            <person name="Misra M."/>
            <person name="Myers G.L."/>
            <person name="Richardson P."/>
            <person name="Tapia R."/>
            <person name="Thayer N."/>
            <person name="Thompson L.S."/>
            <person name="Brettin T.S."/>
            <person name="Henrissat B."/>
            <person name="Wilson D.B."/>
            <person name="McBride M.J."/>
        </authorList>
    </citation>
    <scope>NUCLEOTIDE SEQUENCE [LARGE SCALE GENOMIC DNA]</scope>
    <source>
        <strain evidence="4">ATCC 33406 / DSM 1761 / CIP 103989 / NBRC 15051 / NCIMB 9469 / D465</strain>
    </source>
</reference>
<dbReference type="KEGG" id="chu:CHU_1170"/>
<name>A0A6N4SQ69_CYTH3</name>
<organism evidence="3 4">
    <name type="scientific">Cytophaga hutchinsonii (strain ATCC 33406 / DSM 1761 / CIP 103989 / NBRC 15051 / NCIMB 9469 / D465)</name>
    <dbReference type="NCBI Taxonomy" id="269798"/>
    <lineage>
        <taxon>Bacteria</taxon>
        <taxon>Pseudomonadati</taxon>
        <taxon>Bacteroidota</taxon>
        <taxon>Cytophagia</taxon>
        <taxon>Cytophagales</taxon>
        <taxon>Cytophagaceae</taxon>
        <taxon>Cytophaga</taxon>
    </lineage>
</organism>
<feature type="coiled-coil region" evidence="1">
    <location>
        <begin position="65"/>
        <end position="92"/>
    </location>
</feature>
<keyword evidence="2" id="KW-0812">Transmembrane</keyword>
<accession>A0A6N4SQ69</accession>
<dbReference type="AlphaFoldDB" id="A0A6N4SQ69"/>
<dbReference type="EMBL" id="CP000383">
    <property type="protein sequence ID" value="ABG58445.1"/>
    <property type="molecule type" value="Genomic_DNA"/>
</dbReference>
<feature type="transmembrane region" description="Helical" evidence="2">
    <location>
        <begin position="12"/>
        <end position="31"/>
    </location>
</feature>
<evidence type="ECO:0000256" key="2">
    <source>
        <dbReference type="SAM" id="Phobius"/>
    </source>
</evidence>
<keyword evidence="2" id="KW-1133">Transmembrane helix</keyword>
<evidence type="ECO:0000313" key="3">
    <source>
        <dbReference type="EMBL" id="ABG58445.1"/>
    </source>
</evidence>
<dbReference type="Proteomes" id="UP000001822">
    <property type="component" value="Chromosome"/>
</dbReference>
<evidence type="ECO:0000256" key="1">
    <source>
        <dbReference type="SAM" id="Coils"/>
    </source>
</evidence>